<reference evidence="2 3" key="1">
    <citation type="journal article" date="2018" name="BMC Genomics">
        <title>The genome of Naegleria lovaniensis, the basis for a comparative approach to unravel pathogenicity factors of the human pathogenic amoeba N. fowleri.</title>
        <authorList>
            <person name="Liechti N."/>
            <person name="Schurch N."/>
            <person name="Bruggmann R."/>
            <person name="Wittwer M."/>
        </authorList>
    </citation>
    <scope>NUCLEOTIDE SEQUENCE [LARGE SCALE GENOMIC DNA]</scope>
    <source>
        <strain evidence="2 3">ATCC 30569</strain>
    </source>
</reference>
<gene>
    <name evidence="2" type="ORF">C9374_004544</name>
</gene>
<dbReference type="RefSeq" id="XP_044548886.1">
    <property type="nucleotide sequence ID" value="XM_044694195.1"/>
</dbReference>
<evidence type="ECO:0000313" key="3">
    <source>
        <dbReference type="Proteomes" id="UP000816034"/>
    </source>
</evidence>
<comment type="caution">
    <text evidence="2">The sequence shown here is derived from an EMBL/GenBank/DDBJ whole genome shotgun (WGS) entry which is preliminary data.</text>
</comment>
<evidence type="ECO:0000256" key="1">
    <source>
        <dbReference type="SAM" id="MobiDB-lite"/>
    </source>
</evidence>
<feature type="compositionally biased region" description="Polar residues" evidence="1">
    <location>
        <begin position="26"/>
        <end position="36"/>
    </location>
</feature>
<accession>A0AA88KJG9</accession>
<dbReference type="GeneID" id="68096999"/>
<organism evidence="2 3">
    <name type="scientific">Naegleria lovaniensis</name>
    <name type="common">Amoeba</name>
    <dbReference type="NCBI Taxonomy" id="51637"/>
    <lineage>
        <taxon>Eukaryota</taxon>
        <taxon>Discoba</taxon>
        <taxon>Heterolobosea</taxon>
        <taxon>Tetramitia</taxon>
        <taxon>Eutetramitia</taxon>
        <taxon>Vahlkampfiidae</taxon>
        <taxon>Naegleria</taxon>
    </lineage>
</organism>
<dbReference type="AlphaFoldDB" id="A0AA88KJG9"/>
<keyword evidence="3" id="KW-1185">Reference proteome</keyword>
<evidence type="ECO:0000313" key="2">
    <source>
        <dbReference type="EMBL" id="KAG2383207.1"/>
    </source>
</evidence>
<proteinExistence type="predicted"/>
<name>A0AA88KJG9_NAELO</name>
<protein>
    <submittedName>
        <fullName evidence="2">Uncharacterized protein</fullName>
    </submittedName>
</protein>
<sequence>MTEIPKLNLSLKKNNSSEQINNQNSGHSRVSSSDTNSSHDEGMLSPHGSSNANSTGTLGVSGGNSVISQFVEPLNHTKKSNASIHWRCVHVLEHPDFEMNALDDESSYHTSLQLLPFTIVDTVTQKSRYAIVHGSKRGVSVLELVEEFTQATDNRTGTQWTIKYHTKLESNGFGSSAVMLRKSSNKEKLIFFGGYFHENQETSINLPCSNHNSVIPMKQ</sequence>
<feature type="compositionally biased region" description="Polar residues" evidence="1">
    <location>
        <begin position="47"/>
        <end position="59"/>
    </location>
</feature>
<feature type="region of interest" description="Disordered" evidence="1">
    <location>
        <begin position="1"/>
        <end position="59"/>
    </location>
</feature>
<feature type="compositionally biased region" description="Low complexity" evidence="1">
    <location>
        <begin position="1"/>
        <end position="25"/>
    </location>
</feature>
<dbReference type="EMBL" id="PYSW02000021">
    <property type="protein sequence ID" value="KAG2383207.1"/>
    <property type="molecule type" value="Genomic_DNA"/>
</dbReference>
<dbReference type="Proteomes" id="UP000816034">
    <property type="component" value="Unassembled WGS sequence"/>
</dbReference>